<feature type="region of interest" description="Disordered" evidence="1">
    <location>
        <begin position="1"/>
        <end position="26"/>
    </location>
</feature>
<keyword evidence="4" id="KW-1185">Reference proteome</keyword>
<keyword evidence="2" id="KW-1133">Transmembrane helix</keyword>
<protein>
    <recommendedName>
        <fullName evidence="5">Zinc finger protein</fullName>
    </recommendedName>
</protein>
<keyword evidence="2" id="KW-0472">Membrane</keyword>
<comment type="caution">
    <text evidence="3">The sequence shown here is derived from an EMBL/GenBank/DDBJ whole genome shotgun (WGS) entry which is preliminary data.</text>
</comment>
<dbReference type="RefSeq" id="WP_339575181.1">
    <property type="nucleotide sequence ID" value="NZ_JBBIAA010000011.1"/>
</dbReference>
<evidence type="ECO:0000256" key="1">
    <source>
        <dbReference type="SAM" id="MobiDB-lite"/>
    </source>
</evidence>
<dbReference type="EMBL" id="JBBIAA010000011">
    <property type="protein sequence ID" value="MEJ5945797.1"/>
    <property type="molecule type" value="Genomic_DNA"/>
</dbReference>
<keyword evidence="2" id="KW-0812">Transmembrane</keyword>
<organism evidence="3 4">
    <name type="scientific">Pseudokineococcus basanitobsidens</name>
    <dbReference type="NCBI Taxonomy" id="1926649"/>
    <lineage>
        <taxon>Bacteria</taxon>
        <taxon>Bacillati</taxon>
        <taxon>Actinomycetota</taxon>
        <taxon>Actinomycetes</taxon>
        <taxon>Kineosporiales</taxon>
        <taxon>Kineosporiaceae</taxon>
        <taxon>Pseudokineococcus</taxon>
    </lineage>
</organism>
<name>A0ABU8RL44_9ACTN</name>
<evidence type="ECO:0008006" key="5">
    <source>
        <dbReference type="Google" id="ProtNLM"/>
    </source>
</evidence>
<evidence type="ECO:0000313" key="4">
    <source>
        <dbReference type="Proteomes" id="UP001387100"/>
    </source>
</evidence>
<feature type="region of interest" description="Disordered" evidence="1">
    <location>
        <begin position="188"/>
        <end position="267"/>
    </location>
</feature>
<reference evidence="3 4" key="1">
    <citation type="journal article" date="2017" name="Int. J. Syst. Evol. Microbiol.">
        <title>Pseudokineococcus basanitobsidens sp. nov., isolated from volcanic rock.</title>
        <authorList>
            <person name="Lee D.W."/>
            <person name="Park M.Y."/>
            <person name="Kim J.J."/>
            <person name="Kim B.S."/>
        </authorList>
    </citation>
    <scope>NUCLEOTIDE SEQUENCE [LARGE SCALE GENOMIC DNA]</scope>
    <source>
        <strain evidence="3 4">DSM 103726</strain>
    </source>
</reference>
<dbReference type="Proteomes" id="UP001387100">
    <property type="component" value="Unassembled WGS sequence"/>
</dbReference>
<proteinExistence type="predicted"/>
<evidence type="ECO:0000313" key="3">
    <source>
        <dbReference type="EMBL" id="MEJ5945797.1"/>
    </source>
</evidence>
<evidence type="ECO:0000256" key="2">
    <source>
        <dbReference type="SAM" id="Phobius"/>
    </source>
</evidence>
<feature type="transmembrane region" description="Helical" evidence="2">
    <location>
        <begin position="113"/>
        <end position="133"/>
    </location>
</feature>
<accession>A0ABU8RL44</accession>
<gene>
    <name evidence="3" type="ORF">WDZ17_10890</name>
</gene>
<sequence>MTTPHPWDGTDGPGDGHPREDDVDALLDADLAEVRDRGGPQGPPPEALVAAHVLGCTRCRHVLEDMRGVRELLRARAAGAPPPPRDLQARIAAAVAHDAERERRAGRRRRRRTAFALAASGVVVAGLGTAVALSAGPVLGGGGADSAGGGAAGGEAARAGVAPVVMASGTDYLPGQVGPQLDEAVAHHSGTPADLAPGEAAGASGQGGTDPKGTDPDGSGTAGSRTEGSVPGGAAPDRAPGATQDGAPEPADVPADVPGDPSGLSDPDRLAACLDDLGRSGAVVLAVDTARWEGRPADVLVVEAPGAPGGATSGTSALGRPVQVWVVAPGCAGGEEGLRHYEVLG</sequence>
<feature type="compositionally biased region" description="Low complexity" evidence="1">
    <location>
        <begin position="232"/>
        <end position="261"/>
    </location>
</feature>